<dbReference type="SUPFAM" id="SSF52540">
    <property type="entry name" value="P-loop containing nucleoside triphosphate hydrolases"/>
    <property type="match status" value="1"/>
</dbReference>
<name>A0AAD7YYA1_MYTSE</name>
<gene>
    <name evidence="3" type="ORF">PYW07_004421</name>
</gene>
<dbReference type="PANTHER" id="PTHR10695:SF46">
    <property type="entry name" value="BIFUNCTIONAL COENZYME A SYNTHASE-RELATED"/>
    <property type="match status" value="1"/>
</dbReference>
<dbReference type="GO" id="GO:0015937">
    <property type="term" value="P:coenzyme A biosynthetic process"/>
    <property type="evidence" value="ECO:0007669"/>
    <property type="project" value="InterPro"/>
</dbReference>
<dbReference type="EMBL" id="JARGEI010000005">
    <property type="protein sequence ID" value="KAJ8731257.1"/>
    <property type="molecule type" value="Genomic_DNA"/>
</dbReference>
<comment type="caution">
    <text evidence="3">The sequence shown here is derived from an EMBL/GenBank/DDBJ whole genome shotgun (WGS) entry which is preliminary data.</text>
</comment>
<dbReference type="InterPro" id="IPR027417">
    <property type="entry name" value="P-loop_NTPase"/>
</dbReference>
<evidence type="ECO:0000256" key="1">
    <source>
        <dbReference type="ARBA" id="ARBA00022741"/>
    </source>
</evidence>
<keyword evidence="1" id="KW-0547">Nucleotide-binding</keyword>
<accession>A0AAD7YYA1</accession>
<protein>
    <recommendedName>
        <fullName evidence="5">Dephospho-CoA kinase</fullName>
    </recommendedName>
</protein>
<dbReference type="GO" id="GO:0004140">
    <property type="term" value="F:dephospho-CoA kinase activity"/>
    <property type="evidence" value="ECO:0007669"/>
    <property type="project" value="InterPro"/>
</dbReference>
<keyword evidence="2" id="KW-0067">ATP-binding</keyword>
<dbReference type="GO" id="GO:0005524">
    <property type="term" value="F:ATP binding"/>
    <property type="evidence" value="ECO:0007669"/>
    <property type="project" value="UniProtKB-KW"/>
</dbReference>
<dbReference type="InterPro" id="IPR001977">
    <property type="entry name" value="Depp_CoAkinase"/>
</dbReference>
<evidence type="ECO:0000256" key="2">
    <source>
        <dbReference type="ARBA" id="ARBA00022840"/>
    </source>
</evidence>
<reference evidence="3" key="1">
    <citation type="submission" date="2023-03" db="EMBL/GenBank/DDBJ databases">
        <title>Chromosome-level genomes of two armyworms, Mythimna separata and Mythimna loreyi, provide insights into the biosynthesis and reception of sex pheromones.</title>
        <authorList>
            <person name="Zhao H."/>
        </authorList>
    </citation>
    <scope>NUCLEOTIDE SEQUENCE</scope>
    <source>
        <strain evidence="3">BeijingLab</strain>
        <tissue evidence="3">Pupa</tissue>
    </source>
</reference>
<dbReference type="PROSITE" id="PS51219">
    <property type="entry name" value="DPCK"/>
    <property type="match status" value="1"/>
</dbReference>
<keyword evidence="4" id="KW-1185">Reference proteome</keyword>
<sequence>MRTLGTLVNPPTDNPKIPVWPYVIGLAGGIASGKSKIIEKLKTKGVAVVNCDRIANEKKLRKVAFADDDQPQQLDQSAWPAVLEAAQRRIQELGEEGYRVVVMEGADLMRAKWYQSCHQLWVVVVPRDESIKRLQDRDRITAAEAAKRVDSQVSNQELEAHANVVFNPLWSYKHTEGQVDRAWKQLEEFLDTRN</sequence>
<evidence type="ECO:0000313" key="3">
    <source>
        <dbReference type="EMBL" id="KAJ8731257.1"/>
    </source>
</evidence>
<evidence type="ECO:0000313" key="4">
    <source>
        <dbReference type="Proteomes" id="UP001231518"/>
    </source>
</evidence>
<evidence type="ECO:0008006" key="5">
    <source>
        <dbReference type="Google" id="ProtNLM"/>
    </source>
</evidence>
<dbReference type="CDD" id="cd02022">
    <property type="entry name" value="DPCK"/>
    <property type="match status" value="1"/>
</dbReference>
<dbReference type="Gene3D" id="3.40.50.300">
    <property type="entry name" value="P-loop containing nucleotide triphosphate hydrolases"/>
    <property type="match status" value="2"/>
</dbReference>
<dbReference type="Pfam" id="PF01121">
    <property type="entry name" value="CoaE"/>
    <property type="match status" value="2"/>
</dbReference>
<proteinExistence type="predicted"/>
<organism evidence="3 4">
    <name type="scientific">Mythimna separata</name>
    <name type="common">Oriental armyworm</name>
    <name type="synonym">Pseudaletia separata</name>
    <dbReference type="NCBI Taxonomy" id="271217"/>
    <lineage>
        <taxon>Eukaryota</taxon>
        <taxon>Metazoa</taxon>
        <taxon>Ecdysozoa</taxon>
        <taxon>Arthropoda</taxon>
        <taxon>Hexapoda</taxon>
        <taxon>Insecta</taxon>
        <taxon>Pterygota</taxon>
        <taxon>Neoptera</taxon>
        <taxon>Endopterygota</taxon>
        <taxon>Lepidoptera</taxon>
        <taxon>Glossata</taxon>
        <taxon>Ditrysia</taxon>
        <taxon>Noctuoidea</taxon>
        <taxon>Noctuidae</taxon>
        <taxon>Noctuinae</taxon>
        <taxon>Hadenini</taxon>
        <taxon>Mythimna</taxon>
    </lineage>
</organism>
<dbReference type="Proteomes" id="UP001231518">
    <property type="component" value="Chromosome 16"/>
</dbReference>
<dbReference type="PANTHER" id="PTHR10695">
    <property type="entry name" value="DEPHOSPHO-COA KINASE-RELATED"/>
    <property type="match status" value="1"/>
</dbReference>
<dbReference type="AlphaFoldDB" id="A0AAD7YYA1"/>